<sequence>MDDTQTLTNPERLLHVPVPGGTVACFRSGSGHPMLYLHSAGDGGTWTEFHQQLAAQSTVFAPDHPGFGNSDDFTAITSMDRLVDHYLAFLDAARLDVVDLVGTSFGGWTAAALAIRSPARFRRMVLLAPAGLYDAEDPIADILSMAPDELIPALYHDDELVRSILATPPTEDQVAGVTRAMAALRRIAGPRLEQPDLEGRLSQVRTPTRIVAAMHDRIVPPSHTRRYAAAVPGAELMVVKDCGHSLYGEQLDAVAEAVTTFLA</sequence>
<feature type="domain" description="AB hydrolase-1" evidence="1">
    <location>
        <begin position="36"/>
        <end position="257"/>
    </location>
</feature>
<dbReference type="RefSeq" id="WP_193902706.1">
    <property type="nucleotide sequence ID" value="NZ_CP063450.1"/>
</dbReference>
<dbReference type="PANTHER" id="PTHR43689:SF8">
    <property type="entry name" value="ALPHA_BETA-HYDROLASES SUPERFAMILY PROTEIN"/>
    <property type="match status" value="1"/>
</dbReference>
<dbReference type="AlphaFoldDB" id="A0A7M2XKZ7"/>
<organism evidence="2 3">
    <name type="scientific">Rhodococcus pyridinivorans</name>
    <dbReference type="NCBI Taxonomy" id="103816"/>
    <lineage>
        <taxon>Bacteria</taxon>
        <taxon>Bacillati</taxon>
        <taxon>Actinomycetota</taxon>
        <taxon>Actinomycetes</taxon>
        <taxon>Mycobacteriales</taxon>
        <taxon>Nocardiaceae</taxon>
        <taxon>Rhodococcus</taxon>
    </lineage>
</organism>
<evidence type="ECO:0000313" key="3">
    <source>
        <dbReference type="Proteomes" id="UP000593818"/>
    </source>
</evidence>
<dbReference type="SUPFAM" id="SSF53474">
    <property type="entry name" value="alpha/beta-Hydrolases"/>
    <property type="match status" value="1"/>
</dbReference>
<gene>
    <name evidence="2" type="ORF">INP59_21405</name>
</gene>
<dbReference type="PANTHER" id="PTHR43689">
    <property type="entry name" value="HYDROLASE"/>
    <property type="match status" value="1"/>
</dbReference>
<evidence type="ECO:0000313" key="2">
    <source>
        <dbReference type="EMBL" id="QOV98367.1"/>
    </source>
</evidence>
<proteinExistence type="predicted"/>
<dbReference type="Gene3D" id="3.40.50.1820">
    <property type="entry name" value="alpha/beta hydrolase"/>
    <property type="match status" value="1"/>
</dbReference>
<name>A0A7M2XKZ7_9NOCA</name>
<keyword evidence="2" id="KW-0378">Hydrolase</keyword>
<accession>A0A7M2XKZ7</accession>
<dbReference type="PRINTS" id="PR00111">
    <property type="entry name" value="ABHYDROLASE"/>
</dbReference>
<protein>
    <submittedName>
        <fullName evidence="2">Alpha/beta fold hydrolase</fullName>
    </submittedName>
</protein>
<dbReference type="InterPro" id="IPR000073">
    <property type="entry name" value="AB_hydrolase_1"/>
</dbReference>
<dbReference type="EMBL" id="CP063450">
    <property type="protein sequence ID" value="QOV98367.1"/>
    <property type="molecule type" value="Genomic_DNA"/>
</dbReference>
<keyword evidence="3" id="KW-1185">Reference proteome</keyword>
<dbReference type="GO" id="GO:0016787">
    <property type="term" value="F:hydrolase activity"/>
    <property type="evidence" value="ECO:0007669"/>
    <property type="project" value="UniProtKB-KW"/>
</dbReference>
<evidence type="ECO:0000259" key="1">
    <source>
        <dbReference type="Pfam" id="PF12697"/>
    </source>
</evidence>
<reference evidence="2 3" key="1">
    <citation type="submission" date="2020-10" db="EMBL/GenBank/DDBJ databases">
        <title>Whole genome sequence of oil-degrading bacteria Rhodococcus pyridinivorans strain 5Ap.</title>
        <authorList>
            <person name="Akhremchuk A.E."/>
            <person name="Valentovich L.N."/>
            <person name="Charniauskaya M.I."/>
            <person name="Bukliarevich H.A."/>
            <person name="Titok M.A."/>
        </authorList>
    </citation>
    <scope>NUCLEOTIDE SEQUENCE [LARGE SCALE GENOMIC DNA]</scope>
    <source>
        <strain evidence="2 3">5Ap</strain>
    </source>
</reference>
<dbReference type="Proteomes" id="UP000593818">
    <property type="component" value="Chromosome"/>
</dbReference>
<dbReference type="Pfam" id="PF12697">
    <property type="entry name" value="Abhydrolase_6"/>
    <property type="match status" value="1"/>
</dbReference>
<dbReference type="InterPro" id="IPR029058">
    <property type="entry name" value="AB_hydrolase_fold"/>
</dbReference>